<dbReference type="InterPro" id="IPR052046">
    <property type="entry name" value="GH57_Enzymes"/>
</dbReference>
<keyword evidence="2" id="KW-0119">Carbohydrate metabolism</keyword>
<feature type="domain" description="Alpha-amylase/4-alpha-glucanotransferase central" evidence="4">
    <location>
        <begin position="314"/>
        <end position="395"/>
    </location>
</feature>
<evidence type="ECO:0000256" key="2">
    <source>
        <dbReference type="ARBA" id="ARBA00023277"/>
    </source>
</evidence>
<dbReference type="SUPFAM" id="SSF88688">
    <property type="entry name" value="Families 57/38 glycoside transferase middle domain"/>
    <property type="match status" value="1"/>
</dbReference>
<organism evidence="6">
    <name type="scientific">hydrothermal vent metagenome</name>
    <dbReference type="NCBI Taxonomy" id="652676"/>
    <lineage>
        <taxon>unclassified sequences</taxon>
        <taxon>metagenomes</taxon>
        <taxon>ecological metagenomes</taxon>
    </lineage>
</organism>
<evidence type="ECO:0000259" key="3">
    <source>
        <dbReference type="Pfam" id="PF03065"/>
    </source>
</evidence>
<dbReference type="GO" id="GO:0030246">
    <property type="term" value="F:carbohydrate binding"/>
    <property type="evidence" value="ECO:0007669"/>
    <property type="project" value="InterPro"/>
</dbReference>
<dbReference type="EC" id="3.2.1.1" evidence="6"/>
<dbReference type="InterPro" id="IPR004300">
    <property type="entry name" value="Glyco_hydro_57_N"/>
</dbReference>
<keyword evidence="6" id="KW-0378">Hydrolase</keyword>
<dbReference type="Gene3D" id="2.70.98.10">
    <property type="match status" value="1"/>
</dbReference>
<dbReference type="SUPFAM" id="SSF88713">
    <property type="entry name" value="Glycoside hydrolase/deacetylase"/>
    <property type="match status" value="1"/>
</dbReference>
<dbReference type="Pfam" id="PF09095">
    <property type="entry name" value="AmyA-gluTrfs_C"/>
    <property type="match status" value="1"/>
</dbReference>
<dbReference type="PANTHER" id="PTHR36306">
    <property type="entry name" value="ALPHA-AMYLASE-RELATED-RELATED"/>
    <property type="match status" value="1"/>
</dbReference>
<comment type="similarity">
    <text evidence="1">Belongs to the glycosyl hydrolase 57 family.</text>
</comment>
<dbReference type="Pfam" id="PF03065">
    <property type="entry name" value="Glyco_hydro_57"/>
    <property type="match status" value="1"/>
</dbReference>
<evidence type="ECO:0000313" key="6">
    <source>
        <dbReference type="EMBL" id="VAX17791.1"/>
    </source>
</evidence>
<dbReference type="AlphaFoldDB" id="A0A3B1BTE0"/>
<protein>
    <submittedName>
        <fullName evidence="6">Alpha-amylase</fullName>
        <ecNumber evidence="6">3.2.1.1</ecNumber>
    </submittedName>
</protein>
<gene>
    <name evidence="6" type="ORF">MNBD_NITROSPINAE03-253</name>
</gene>
<dbReference type="CDD" id="cd10793">
    <property type="entry name" value="GH57N_TLGT_like"/>
    <property type="match status" value="1"/>
</dbReference>
<dbReference type="Gene3D" id="3.20.110.20">
    <property type="match status" value="1"/>
</dbReference>
<feature type="domain" description="Glycoside hydrolase family 57 N-terminal" evidence="3">
    <location>
        <begin position="10"/>
        <end position="271"/>
    </location>
</feature>
<dbReference type="SUPFAM" id="SSF74650">
    <property type="entry name" value="Galactose mutarotase-like"/>
    <property type="match status" value="1"/>
</dbReference>
<dbReference type="InterPro" id="IPR028995">
    <property type="entry name" value="Glyco_hydro_57/38_cen_sf"/>
</dbReference>
<dbReference type="InterPro" id="IPR014718">
    <property type="entry name" value="GH-type_carb-bd"/>
</dbReference>
<dbReference type="InterPro" id="IPR015178">
    <property type="entry name" value="A-amylase/a-glucTrfase_central"/>
</dbReference>
<dbReference type="InterPro" id="IPR011330">
    <property type="entry name" value="Glyco_hydro/deAcase_b/a-brl"/>
</dbReference>
<evidence type="ECO:0000256" key="1">
    <source>
        <dbReference type="ARBA" id="ARBA00006821"/>
    </source>
</evidence>
<dbReference type="InterPro" id="IPR011013">
    <property type="entry name" value="Gal_mutarotase_sf_dom"/>
</dbReference>
<dbReference type="GO" id="GO:0005975">
    <property type="term" value="P:carbohydrate metabolic process"/>
    <property type="evidence" value="ECO:0007669"/>
    <property type="project" value="InterPro"/>
</dbReference>
<name>A0A3B1BTE0_9ZZZZ</name>
<evidence type="ECO:0000259" key="5">
    <source>
        <dbReference type="Pfam" id="PF09095"/>
    </source>
</evidence>
<dbReference type="PANTHER" id="PTHR36306:SF1">
    <property type="entry name" value="ALPHA-AMYLASE-RELATED"/>
    <property type="match status" value="1"/>
</dbReference>
<evidence type="ECO:0000259" key="4">
    <source>
        <dbReference type="Pfam" id="PF09094"/>
    </source>
</evidence>
<sequence length="717" mass="82103">MTKAVDFLIGIHNHQPVGNFGHVFEESFKMCYAPQIKILSDHPGVRMSLHYSGPLFEWIEANRPGHIDEVAELVDRGQVEMLSGGFYEPILSAIPEDDAIGQIEMMNGYIEKRFGHKPSGMWSTERIWDPCLPRIIARAGLRFTLLDDTHFYYAGLEAKDMFGYYLTEKHGDGVFVFPIDKTLRYSIPFKLPEETVGYLKQAGERPDVDCVTYGDDGEKFGVWPGTHKWVFEENWLSNFYSALEDNSDSIRMTLFSEFIERSPAKGRVYLPMASYDEMMEWTLSAKAGERFEEARDTISEMGKMNEWKQFIRGGLWDNFMVKYEESNRMSKRMLYVSKKLSSVPRKSKSGKLDSARRELYMGQCNCAYWHGLFGGLYLNYLRHAVYEHLIKAENIINSAIHKKKNWIEISRLDFDVDGNDEVIVESSHIFACFNPSYGGCLSVFDFREVNFSVTNTLTRREEIYHRKLLEHQAGDNQNNDQPASIHDIVNVKEENLAEALIYDAYERRCFTDHFMDSQVTLENFSKGDFKEAGAFIGQRFDIIKCDKSGDTAVLKIKRDGFVETDGGVKLPVTITKSFTISKDSPDIHALYEVTNNGNRKIDLRLGVEFNLTLLASDAEDRYWIGDSISGKPRLKNSGEDKKTANIGMRDDWFGFEVMLSSEDAFDVWRFPVDTVSQSEAGFERTYQGSCIVLLLPVKLNPSEAQTFNIDLAVKKTK</sequence>
<reference evidence="6" key="1">
    <citation type="submission" date="2018-06" db="EMBL/GenBank/DDBJ databases">
        <authorList>
            <person name="Zhirakovskaya E."/>
        </authorList>
    </citation>
    <scope>NUCLEOTIDE SEQUENCE</scope>
</reference>
<dbReference type="EMBL" id="UOGB01000091">
    <property type="protein sequence ID" value="VAX17791.1"/>
    <property type="molecule type" value="Genomic_DNA"/>
</dbReference>
<dbReference type="InterPro" id="IPR015179">
    <property type="entry name" value="A-amylase/a-glucTrfase_C"/>
</dbReference>
<accession>A0A3B1BTE0</accession>
<keyword evidence="6" id="KW-0326">Glycosidase</keyword>
<dbReference type="GO" id="GO:0004556">
    <property type="term" value="F:alpha-amylase activity"/>
    <property type="evidence" value="ECO:0007669"/>
    <property type="project" value="UniProtKB-EC"/>
</dbReference>
<proteinExistence type="inferred from homology"/>
<feature type="domain" description="Alpha-amylase/4-alpha-glucanotransferase C-terminal" evidence="5">
    <location>
        <begin position="413"/>
        <end position="701"/>
    </location>
</feature>
<dbReference type="Pfam" id="PF09094">
    <property type="entry name" value="AmyA-A_glucT_m"/>
    <property type="match status" value="1"/>
</dbReference>